<dbReference type="AlphaFoldDB" id="A0A8J2S322"/>
<feature type="region of interest" description="Disordered" evidence="1">
    <location>
        <begin position="1"/>
        <end position="30"/>
    </location>
</feature>
<name>A0A8J2S322_9CRUS</name>
<feature type="compositionally biased region" description="Polar residues" evidence="1">
    <location>
        <begin position="1"/>
        <end position="19"/>
    </location>
</feature>
<sequence>MEPETSSIQRNNQAYTGATNPADYLSHHPMDIGHDTVATKSVKQHVNFITASSIPKSMTLSEVQEASEADPKIQAVIKAVTSQNWTTLKTSAYFKCREQLAVNTDRKTITKNSKLCIPKALQAKAIQLAHQGTKEVENQGAD</sequence>
<evidence type="ECO:0000313" key="2">
    <source>
        <dbReference type="EMBL" id="CAH0108458.1"/>
    </source>
</evidence>
<dbReference type="EMBL" id="CAKKLH010000284">
    <property type="protein sequence ID" value="CAH0108458.1"/>
    <property type="molecule type" value="Genomic_DNA"/>
</dbReference>
<proteinExistence type="predicted"/>
<dbReference type="PANTHER" id="PTHR37984:SF11">
    <property type="entry name" value="INTEGRASE CATALYTIC DOMAIN-CONTAINING PROTEIN"/>
    <property type="match status" value="1"/>
</dbReference>
<gene>
    <name evidence="2" type="ORF">DGAL_LOCUS11846</name>
</gene>
<dbReference type="Proteomes" id="UP000789390">
    <property type="component" value="Unassembled WGS sequence"/>
</dbReference>
<dbReference type="InterPro" id="IPR050951">
    <property type="entry name" value="Retrovirus_Pol_polyprotein"/>
</dbReference>
<accession>A0A8J2S322</accession>
<comment type="caution">
    <text evidence="2">The sequence shown here is derived from an EMBL/GenBank/DDBJ whole genome shotgun (WGS) entry which is preliminary data.</text>
</comment>
<protein>
    <submittedName>
        <fullName evidence="2">Uncharacterized protein</fullName>
    </submittedName>
</protein>
<evidence type="ECO:0000256" key="1">
    <source>
        <dbReference type="SAM" id="MobiDB-lite"/>
    </source>
</evidence>
<dbReference type="OrthoDB" id="6280301at2759"/>
<dbReference type="PANTHER" id="PTHR37984">
    <property type="entry name" value="PROTEIN CBG26694"/>
    <property type="match status" value="1"/>
</dbReference>
<evidence type="ECO:0000313" key="3">
    <source>
        <dbReference type="Proteomes" id="UP000789390"/>
    </source>
</evidence>
<keyword evidence="3" id="KW-1185">Reference proteome</keyword>
<reference evidence="2" key="1">
    <citation type="submission" date="2021-11" db="EMBL/GenBank/DDBJ databases">
        <authorList>
            <person name="Schell T."/>
        </authorList>
    </citation>
    <scope>NUCLEOTIDE SEQUENCE</scope>
    <source>
        <strain evidence="2">M5</strain>
    </source>
</reference>
<organism evidence="2 3">
    <name type="scientific">Daphnia galeata</name>
    <dbReference type="NCBI Taxonomy" id="27404"/>
    <lineage>
        <taxon>Eukaryota</taxon>
        <taxon>Metazoa</taxon>
        <taxon>Ecdysozoa</taxon>
        <taxon>Arthropoda</taxon>
        <taxon>Crustacea</taxon>
        <taxon>Branchiopoda</taxon>
        <taxon>Diplostraca</taxon>
        <taxon>Cladocera</taxon>
        <taxon>Anomopoda</taxon>
        <taxon>Daphniidae</taxon>
        <taxon>Daphnia</taxon>
    </lineage>
</organism>